<evidence type="ECO:0008006" key="4">
    <source>
        <dbReference type="Google" id="ProtNLM"/>
    </source>
</evidence>
<feature type="signal peptide" evidence="1">
    <location>
        <begin position="1"/>
        <end position="24"/>
    </location>
</feature>
<evidence type="ECO:0000256" key="1">
    <source>
        <dbReference type="SAM" id="SignalP"/>
    </source>
</evidence>
<proteinExistence type="predicted"/>
<protein>
    <recommendedName>
        <fullName evidence="4">Outer membrane protein beta-barrel domain-containing protein</fullName>
    </recommendedName>
</protein>
<feature type="chain" id="PRO_5039481273" description="Outer membrane protein beta-barrel domain-containing protein" evidence="1">
    <location>
        <begin position="25"/>
        <end position="195"/>
    </location>
</feature>
<dbReference type="AlphaFoldDB" id="A0A9D9N9G8"/>
<sequence length="195" mass="21879">MNKIRNMALPFICLLALLPLQSRAQGYWSGIGVKIGNNLALDYKIFVTERQALDLSIGILEPFDGIDKRGPQFVLFSPDYLFHFPVSEDGFSLFIGPGVSLGAQFGIMDDNGNLVTEERNFYFSVDAAMGVEYKLPDVPLALAFEWSPKLQLAGDERRITVGENGKPLRPKDWYDEKRHATARLGDLTIGIRYTF</sequence>
<reference evidence="2" key="1">
    <citation type="submission" date="2020-10" db="EMBL/GenBank/DDBJ databases">
        <authorList>
            <person name="Gilroy R."/>
        </authorList>
    </citation>
    <scope>NUCLEOTIDE SEQUENCE</scope>
    <source>
        <strain evidence="2">10037</strain>
    </source>
</reference>
<dbReference type="EMBL" id="JADIME010000044">
    <property type="protein sequence ID" value="MBO8465242.1"/>
    <property type="molecule type" value="Genomic_DNA"/>
</dbReference>
<keyword evidence="1" id="KW-0732">Signal</keyword>
<comment type="caution">
    <text evidence="2">The sequence shown here is derived from an EMBL/GenBank/DDBJ whole genome shotgun (WGS) entry which is preliminary data.</text>
</comment>
<reference evidence="2" key="2">
    <citation type="journal article" date="2021" name="PeerJ">
        <title>Extensive microbial diversity within the chicken gut microbiome revealed by metagenomics and culture.</title>
        <authorList>
            <person name="Gilroy R."/>
            <person name="Ravi A."/>
            <person name="Getino M."/>
            <person name="Pursley I."/>
            <person name="Horton D.L."/>
            <person name="Alikhan N.F."/>
            <person name="Baker D."/>
            <person name="Gharbi K."/>
            <person name="Hall N."/>
            <person name="Watson M."/>
            <person name="Adriaenssens E.M."/>
            <person name="Foster-Nyarko E."/>
            <person name="Jarju S."/>
            <person name="Secka A."/>
            <person name="Antonio M."/>
            <person name="Oren A."/>
            <person name="Chaudhuri R.R."/>
            <person name="La Ragione R."/>
            <person name="Hildebrand F."/>
            <person name="Pallen M.J."/>
        </authorList>
    </citation>
    <scope>NUCLEOTIDE SEQUENCE</scope>
    <source>
        <strain evidence="2">10037</strain>
    </source>
</reference>
<dbReference type="Proteomes" id="UP000823597">
    <property type="component" value="Unassembled WGS sequence"/>
</dbReference>
<name>A0A9D9N9G8_9BACT</name>
<evidence type="ECO:0000313" key="3">
    <source>
        <dbReference type="Proteomes" id="UP000823597"/>
    </source>
</evidence>
<gene>
    <name evidence="2" type="ORF">IAB93_04495</name>
</gene>
<organism evidence="2 3">
    <name type="scientific">Candidatus Merdivivens pullistercoris</name>
    <dbReference type="NCBI Taxonomy" id="2840873"/>
    <lineage>
        <taxon>Bacteria</taxon>
        <taxon>Pseudomonadati</taxon>
        <taxon>Bacteroidota</taxon>
        <taxon>Bacteroidia</taxon>
        <taxon>Bacteroidales</taxon>
        <taxon>Muribaculaceae</taxon>
        <taxon>Muribaculaceae incertae sedis</taxon>
        <taxon>Candidatus Merdivivens</taxon>
    </lineage>
</organism>
<evidence type="ECO:0000313" key="2">
    <source>
        <dbReference type="EMBL" id="MBO8465242.1"/>
    </source>
</evidence>
<accession>A0A9D9N9G8</accession>